<dbReference type="InterPro" id="IPR029058">
    <property type="entry name" value="AB_hydrolase_fold"/>
</dbReference>
<dbReference type="Proteomes" id="UP000585050">
    <property type="component" value="Unassembled WGS sequence"/>
</dbReference>
<accession>A0A7X8XVU3</accession>
<dbReference type="EMBL" id="JABAIL010000003">
    <property type="protein sequence ID" value="NLR91415.1"/>
    <property type="molecule type" value="Genomic_DNA"/>
</dbReference>
<evidence type="ECO:0000313" key="3">
    <source>
        <dbReference type="Proteomes" id="UP000585050"/>
    </source>
</evidence>
<comment type="caution">
    <text evidence="2">The sequence shown here is derived from an EMBL/GenBank/DDBJ whole genome shotgun (WGS) entry which is preliminary data.</text>
</comment>
<protein>
    <recommendedName>
        <fullName evidence="1">Serine aminopeptidase S33 domain-containing protein</fullName>
    </recommendedName>
</protein>
<name>A0A7X8XVU3_9BACT</name>
<evidence type="ECO:0000313" key="2">
    <source>
        <dbReference type="EMBL" id="NLR91415.1"/>
    </source>
</evidence>
<dbReference type="PIRSF" id="PIRSF037442">
    <property type="entry name" value="UCP037442_abhydr"/>
    <property type="match status" value="1"/>
</dbReference>
<dbReference type="Pfam" id="PF12146">
    <property type="entry name" value="Hydrolase_4"/>
    <property type="match status" value="1"/>
</dbReference>
<dbReference type="RefSeq" id="WP_168882138.1">
    <property type="nucleotide sequence ID" value="NZ_JABAIL010000003.1"/>
</dbReference>
<evidence type="ECO:0000259" key="1">
    <source>
        <dbReference type="Pfam" id="PF12146"/>
    </source>
</evidence>
<dbReference type="SUPFAM" id="SSF53474">
    <property type="entry name" value="alpha/beta-Hydrolases"/>
    <property type="match status" value="1"/>
</dbReference>
<feature type="domain" description="Serine aminopeptidase S33" evidence="1">
    <location>
        <begin position="29"/>
        <end position="150"/>
    </location>
</feature>
<reference evidence="2 3" key="1">
    <citation type="submission" date="2020-04" db="EMBL/GenBank/DDBJ databases">
        <title>Flammeovirga sp. SR4, a novel species isolated from seawater.</title>
        <authorList>
            <person name="Wang X."/>
        </authorList>
    </citation>
    <scope>NUCLEOTIDE SEQUENCE [LARGE SCALE GENOMIC DNA]</scope>
    <source>
        <strain evidence="2 3">SR4</strain>
    </source>
</reference>
<dbReference type="AlphaFoldDB" id="A0A7X8XVU3"/>
<keyword evidence="3" id="KW-1185">Reference proteome</keyword>
<dbReference type="Gene3D" id="3.40.50.1820">
    <property type="entry name" value="alpha/beta hydrolase"/>
    <property type="match status" value="1"/>
</dbReference>
<proteinExistence type="predicted"/>
<sequence>MKHIEILSNSEKISATLYEANKNDTLLIIASATGIKQEYYQKFSSFLSEKGVSVITFDYNGIGRSLTKPIKELNNNAADWGQYDLESVLQYAIKNYPDAKKVILGHSIGGQMIGLAKSSSKFDKIILIASQSGYWKFWQGIDKIKMWFNWYILIPTLLHLYGYLNSKKLSGMENLPKNVAAQWRNWCKNPDYIHSDKSIAIKYYDKIEVDISVFSIEDDYFAPQKAVEWMGNQYLNSKIKSTHLVPDDFGVKKIGHFGVFKDKFKNTIWELLLNEIR</sequence>
<dbReference type="InterPro" id="IPR017208">
    <property type="entry name" value="UCP037442_abhydr"/>
</dbReference>
<dbReference type="InterPro" id="IPR022742">
    <property type="entry name" value="Hydrolase_4"/>
</dbReference>
<gene>
    <name evidence="2" type="ORF">HGP29_09375</name>
</gene>
<organism evidence="2 3">
    <name type="scientific">Flammeovirga agarivorans</name>
    <dbReference type="NCBI Taxonomy" id="2726742"/>
    <lineage>
        <taxon>Bacteria</taxon>
        <taxon>Pseudomonadati</taxon>
        <taxon>Bacteroidota</taxon>
        <taxon>Cytophagia</taxon>
        <taxon>Cytophagales</taxon>
        <taxon>Flammeovirgaceae</taxon>
        <taxon>Flammeovirga</taxon>
    </lineage>
</organism>